<evidence type="ECO:0000313" key="2">
    <source>
        <dbReference type="EMBL" id="KAK3680221.1"/>
    </source>
</evidence>
<name>A0AAE0WYC3_9PEZI</name>
<dbReference type="EMBL" id="JAUTXT010000001">
    <property type="protein sequence ID" value="KAK3680221.1"/>
    <property type="molecule type" value="Genomic_DNA"/>
</dbReference>
<comment type="caution">
    <text evidence="2">The sequence shown here is derived from an EMBL/GenBank/DDBJ whole genome shotgun (WGS) entry which is preliminary data.</text>
</comment>
<dbReference type="InterPro" id="IPR038883">
    <property type="entry name" value="AN11006-like"/>
</dbReference>
<evidence type="ECO:0000313" key="3">
    <source>
        <dbReference type="Proteomes" id="UP001274830"/>
    </source>
</evidence>
<proteinExistence type="predicted"/>
<protein>
    <submittedName>
        <fullName evidence="2">Uncharacterized protein</fullName>
    </submittedName>
</protein>
<feature type="compositionally biased region" description="Basic and acidic residues" evidence="1">
    <location>
        <begin position="1"/>
        <end position="16"/>
    </location>
</feature>
<keyword evidence="3" id="KW-1185">Reference proteome</keyword>
<evidence type="ECO:0000256" key="1">
    <source>
        <dbReference type="SAM" id="MobiDB-lite"/>
    </source>
</evidence>
<dbReference type="Proteomes" id="UP001274830">
    <property type="component" value="Unassembled WGS sequence"/>
</dbReference>
<organism evidence="2 3">
    <name type="scientific">Recurvomyces mirabilis</name>
    <dbReference type="NCBI Taxonomy" id="574656"/>
    <lineage>
        <taxon>Eukaryota</taxon>
        <taxon>Fungi</taxon>
        <taxon>Dikarya</taxon>
        <taxon>Ascomycota</taxon>
        <taxon>Pezizomycotina</taxon>
        <taxon>Dothideomycetes</taxon>
        <taxon>Dothideomycetidae</taxon>
        <taxon>Mycosphaerellales</taxon>
        <taxon>Teratosphaeriaceae</taxon>
        <taxon>Recurvomyces</taxon>
    </lineage>
</organism>
<accession>A0AAE0WYC3</accession>
<reference evidence="2" key="1">
    <citation type="submission" date="2023-07" db="EMBL/GenBank/DDBJ databases">
        <title>Black Yeasts Isolated from many extreme environments.</title>
        <authorList>
            <person name="Coleine C."/>
            <person name="Stajich J.E."/>
            <person name="Selbmann L."/>
        </authorList>
    </citation>
    <scope>NUCLEOTIDE SEQUENCE</scope>
    <source>
        <strain evidence="2">CCFEE 5485</strain>
    </source>
</reference>
<dbReference type="PANTHER" id="PTHR42085">
    <property type="entry name" value="F-BOX DOMAIN-CONTAINING PROTEIN"/>
    <property type="match status" value="1"/>
</dbReference>
<feature type="region of interest" description="Disordered" evidence="1">
    <location>
        <begin position="1"/>
        <end position="48"/>
    </location>
</feature>
<gene>
    <name evidence="2" type="ORF">LTR78_000599</name>
</gene>
<dbReference type="PANTHER" id="PTHR42085:SF2">
    <property type="entry name" value="F-BOX DOMAIN-CONTAINING PROTEIN"/>
    <property type="match status" value="1"/>
</dbReference>
<dbReference type="AlphaFoldDB" id="A0AAE0WYC3"/>
<sequence length="229" mass="26505">MPSRRPSAEKPSRTSERLQLGKAAEASKQSAAPQGVSKRKRFRRPRQRKSCHLFKLPAELRNIIYRHVLVSGEEIKLKPKGPGEPALLRVCRGVRKEARSIYYTENKFRLSITAFNGVAFTHFARQYRIYRHLRPQGNSNITFLIDNDPHWENLVAWVKDYFLWAGLRPDLEVKTRPSDHIVNAAFNLADAVPHWGYYGWATVEKSLEAFRDGLKGTCSPWVRNYDKED</sequence>
<feature type="compositionally biased region" description="Basic residues" evidence="1">
    <location>
        <begin position="37"/>
        <end position="48"/>
    </location>
</feature>